<evidence type="ECO:0000256" key="4">
    <source>
        <dbReference type="ARBA" id="ARBA00047676"/>
    </source>
</evidence>
<evidence type="ECO:0000256" key="6">
    <source>
        <dbReference type="RuleBase" id="RU003470"/>
    </source>
</evidence>
<dbReference type="GO" id="GO:0005737">
    <property type="term" value="C:cytoplasm"/>
    <property type="evidence" value="ECO:0007669"/>
    <property type="project" value="UniProtKB-SubCell"/>
</dbReference>
<keyword evidence="6" id="KW-0963">Cytoplasm</keyword>
<dbReference type="EMBL" id="CP115612">
    <property type="protein sequence ID" value="WBW73832.1"/>
    <property type="molecule type" value="Genomic_DNA"/>
</dbReference>
<keyword evidence="6" id="KW-0694">RNA-binding</keyword>
<dbReference type="Gene3D" id="3.50.80.10">
    <property type="entry name" value="D-tyrosyl-tRNA(Tyr) deacylase"/>
    <property type="match status" value="1"/>
</dbReference>
<dbReference type="NCBIfam" id="TIGR00256">
    <property type="entry name" value="D-aminoacyl-tRNA deacylase"/>
    <property type="match status" value="1"/>
</dbReference>
<comment type="catalytic activity">
    <reaction evidence="5">
        <text>a D-aminoacyl-tRNA + H2O = a tRNA + a D-alpha-amino acid + H(+)</text>
        <dbReference type="Rhea" id="RHEA:13953"/>
        <dbReference type="Rhea" id="RHEA-COMP:10123"/>
        <dbReference type="Rhea" id="RHEA-COMP:10124"/>
        <dbReference type="ChEBI" id="CHEBI:15377"/>
        <dbReference type="ChEBI" id="CHEBI:15378"/>
        <dbReference type="ChEBI" id="CHEBI:59871"/>
        <dbReference type="ChEBI" id="CHEBI:78442"/>
        <dbReference type="ChEBI" id="CHEBI:79333"/>
        <dbReference type="EC" id="3.1.1.96"/>
    </reaction>
</comment>
<proteinExistence type="inferred from homology"/>
<gene>
    <name evidence="7" type="primary">dtd1</name>
    <name evidence="7" type="ORF">SOMG_03088</name>
</gene>
<dbReference type="CDD" id="cd00563">
    <property type="entry name" value="Dtyr_deacylase"/>
    <property type="match status" value="1"/>
</dbReference>
<protein>
    <recommendedName>
        <fullName evidence="3 6">D-aminoacyl-tRNA deacylase</fullName>
        <ecNumber evidence="2 6">3.1.1.96</ecNumber>
    </recommendedName>
</protein>
<dbReference type="SUPFAM" id="SSF69500">
    <property type="entry name" value="DTD-like"/>
    <property type="match status" value="1"/>
</dbReference>
<dbReference type="PANTHER" id="PTHR10472:SF5">
    <property type="entry name" value="D-AMINOACYL-TRNA DEACYLASE 1"/>
    <property type="match status" value="1"/>
</dbReference>
<dbReference type="HAMAP" id="MF_00518">
    <property type="entry name" value="Deacylase_Dtd"/>
    <property type="match status" value="1"/>
</dbReference>
<keyword evidence="6" id="KW-0378">Hydrolase</keyword>
<sequence length="150" mass="16444">MKAVIQKVINASVTVDDAVVSSIKKGLCVLVGVGTDDTVEDVNKLCNKLLKLRLFEDAQEQPWRQTILDAQGEILCVSQFTLHARVNKGAKPDFHRSMKGPEAVQLYESVLEGLKANLGNDNVKSNVFGAMMNVQLTNNGPVTILYDTKE</sequence>
<dbReference type="GO" id="GO:0051500">
    <property type="term" value="F:D-tyrosyl-tRNA(Tyr) deacylase activity"/>
    <property type="evidence" value="ECO:0007669"/>
    <property type="project" value="TreeGrafter"/>
</dbReference>
<dbReference type="RefSeq" id="XP_056038075.1">
    <property type="nucleotide sequence ID" value="XM_056181879.1"/>
</dbReference>
<organism evidence="7 8">
    <name type="scientific">Schizosaccharomyces osmophilus</name>
    <dbReference type="NCBI Taxonomy" id="2545709"/>
    <lineage>
        <taxon>Eukaryota</taxon>
        <taxon>Fungi</taxon>
        <taxon>Dikarya</taxon>
        <taxon>Ascomycota</taxon>
        <taxon>Taphrinomycotina</taxon>
        <taxon>Schizosaccharomycetes</taxon>
        <taxon>Schizosaccharomycetales</taxon>
        <taxon>Schizosaccharomycetaceae</taxon>
        <taxon>Schizosaccharomyces</taxon>
    </lineage>
</organism>
<evidence type="ECO:0000313" key="7">
    <source>
        <dbReference type="EMBL" id="WBW73832.1"/>
    </source>
</evidence>
<dbReference type="GeneID" id="80876568"/>
<dbReference type="InterPro" id="IPR003732">
    <property type="entry name" value="Daa-tRNA_deacyls_DTD"/>
</dbReference>
<dbReference type="Pfam" id="PF02580">
    <property type="entry name" value="Tyr_Deacylase"/>
    <property type="match status" value="1"/>
</dbReference>
<evidence type="ECO:0000313" key="8">
    <source>
        <dbReference type="Proteomes" id="UP001212411"/>
    </source>
</evidence>
<dbReference type="Proteomes" id="UP001212411">
    <property type="component" value="Chromosome 2"/>
</dbReference>
<comment type="catalytic activity">
    <reaction evidence="4">
        <text>glycyl-tRNA(Ala) + H2O = tRNA(Ala) + glycine + H(+)</text>
        <dbReference type="Rhea" id="RHEA:53744"/>
        <dbReference type="Rhea" id="RHEA-COMP:9657"/>
        <dbReference type="Rhea" id="RHEA-COMP:13640"/>
        <dbReference type="ChEBI" id="CHEBI:15377"/>
        <dbReference type="ChEBI" id="CHEBI:15378"/>
        <dbReference type="ChEBI" id="CHEBI:57305"/>
        <dbReference type="ChEBI" id="CHEBI:78442"/>
        <dbReference type="ChEBI" id="CHEBI:78522"/>
        <dbReference type="EC" id="3.1.1.96"/>
    </reaction>
</comment>
<reference evidence="7 8" key="1">
    <citation type="journal article" date="2023" name="G3 (Bethesda)">
        <title>A high-quality reference genome for the fission yeast Schizosaccharomyces osmophilus.</title>
        <authorList>
            <person name="Jia G.S."/>
            <person name="Zhang W.C."/>
            <person name="Liang Y."/>
            <person name="Liu X.H."/>
            <person name="Rhind N."/>
            <person name="Pidoux A."/>
            <person name="Brysch-Herzberg M."/>
            <person name="Du L.L."/>
        </authorList>
    </citation>
    <scope>NUCLEOTIDE SEQUENCE [LARGE SCALE GENOMIC DNA]</scope>
    <source>
        <strain evidence="7 8">CBS 15793</strain>
    </source>
</reference>
<dbReference type="EC" id="3.1.1.96" evidence="2 6"/>
<evidence type="ECO:0000256" key="2">
    <source>
        <dbReference type="ARBA" id="ARBA00013056"/>
    </source>
</evidence>
<dbReference type="AlphaFoldDB" id="A0AAF0AWL5"/>
<evidence type="ECO:0000256" key="3">
    <source>
        <dbReference type="ARBA" id="ARBA00020007"/>
    </source>
</evidence>
<name>A0AAF0AWL5_9SCHI</name>
<dbReference type="InterPro" id="IPR023509">
    <property type="entry name" value="DTD-like_sf"/>
</dbReference>
<accession>A0AAF0AWL5</accession>
<comment type="similarity">
    <text evidence="1 6">Belongs to the DTD family.</text>
</comment>
<comment type="subcellular location">
    <subcellularLocation>
        <location evidence="6">Cytoplasm</location>
    </subcellularLocation>
</comment>
<dbReference type="PANTHER" id="PTHR10472">
    <property type="entry name" value="D-TYROSYL-TRNA TYR DEACYLASE"/>
    <property type="match status" value="1"/>
</dbReference>
<evidence type="ECO:0000256" key="5">
    <source>
        <dbReference type="ARBA" id="ARBA00048018"/>
    </source>
</evidence>
<dbReference type="KEGG" id="som:SOMG_03088"/>
<evidence type="ECO:0000256" key="1">
    <source>
        <dbReference type="ARBA" id="ARBA00009673"/>
    </source>
</evidence>
<dbReference type="FunFam" id="3.50.80.10:FF:000001">
    <property type="entry name" value="D-aminoacyl-tRNA deacylase"/>
    <property type="match status" value="1"/>
</dbReference>
<keyword evidence="6" id="KW-0820">tRNA-binding</keyword>
<keyword evidence="8" id="KW-1185">Reference proteome</keyword>
<dbReference type="GO" id="GO:0000049">
    <property type="term" value="F:tRNA binding"/>
    <property type="evidence" value="ECO:0007669"/>
    <property type="project" value="UniProtKB-KW"/>
</dbReference>